<evidence type="ECO:0000313" key="2">
    <source>
        <dbReference type="Proteomes" id="UP000595814"/>
    </source>
</evidence>
<dbReference type="Proteomes" id="UP000595814">
    <property type="component" value="Chromosome"/>
</dbReference>
<name>A0AC61MV65_9FIRM</name>
<proteinExistence type="predicted"/>
<organism evidence="1 2">
    <name type="scientific">Miniphocaeibacter halophilus</name>
    <dbReference type="NCBI Taxonomy" id="2931922"/>
    <lineage>
        <taxon>Bacteria</taxon>
        <taxon>Bacillati</taxon>
        <taxon>Bacillota</taxon>
        <taxon>Tissierellia</taxon>
        <taxon>Tissierellales</taxon>
        <taxon>Peptoniphilaceae</taxon>
        <taxon>Miniphocaeibacter</taxon>
    </lineage>
</organism>
<evidence type="ECO:0000313" key="1">
    <source>
        <dbReference type="EMBL" id="QQK07088.1"/>
    </source>
</evidence>
<protein>
    <submittedName>
        <fullName evidence="1">LysR family transcriptional regulator</fullName>
    </submittedName>
</protein>
<dbReference type="EMBL" id="CP066744">
    <property type="protein sequence ID" value="QQK07088.1"/>
    <property type="molecule type" value="Genomic_DNA"/>
</dbReference>
<keyword evidence="2" id="KW-1185">Reference proteome</keyword>
<reference evidence="1 2" key="1">
    <citation type="journal article" date="2022" name="Int. J. Syst. Evol. Microbiol.">
        <title>Miniphocaeibacter halophilus sp. nov., an ammonium-tolerant acetate-producing bacterium isolated from a biogas system.</title>
        <authorList>
            <person name="Schnurer A."/>
            <person name="Singh A."/>
            <person name="Bi S."/>
            <person name="Qiao W."/>
            <person name="Westerholm M."/>
        </authorList>
    </citation>
    <scope>NUCLEOTIDE SEQUENCE [LARGE SCALE GENOMIC DNA]</scope>
    <source>
        <strain evidence="1 2">AMB_01</strain>
    </source>
</reference>
<gene>
    <name evidence="1" type="ORF">JFY71_07065</name>
</gene>
<accession>A0AC61MV65</accession>
<sequence>MFTGIEYVYEVYKERSFSKAANNLYISQPSLSGTIKRIEKEIGYEIFDRSTKPIGVTDIGMKYIKTIEKILELEQNFDEYINDVADLKAGKVAIGGTHQYTSYLLPPIVSTFIEKYPKVSVDIVEAKSSNLMKYLNDGTIDIAIDNYKYDKNEYIKQFHRKDNILLAVPKKIESNKLVEDFQLNYEDVISGRFLEDNVDSIPLKIFKDDPFILLKEGNDTRKRADKKLAYENINPRIILELEQQITSYNLTSYGIGISFISDFLIRNVGPNPNICLYKLNKYESDRDISFFYRKNKFLSKAVKEFLKIAKNFS</sequence>